<dbReference type="Proteomes" id="UP000806577">
    <property type="component" value="Chromosome"/>
</dbReference>
<dbReference type="EMBL" id="CP065177">
    <property type="protein sequence ID" value="URG51008.1"/>
    <property type="molecule type" value="Genomic_DNA"/>
</dbReference>
<evidence type="ECO:0000313" key="1">
    <source>
        <dbReference type="EMBL" id="URG51008.1"/>
    </source>
</evidence>
<dbReference type="PROSITE" id="PS51257">
    <property type="entry name" value="PROKAR_LIPOPROTEIN"/>
    <property type="match status" value="1"/>
</dbReference>
<dbReference type="PANTHER" id="PTHR30203">
    <property type="entry name" value="OUTER MEMBRANE CATION EFFLUX PROTEIN"/>
    <property type="match status" value="1"/>
</dbReference>
<organism evidence="1 2">
    <name type="scientific">Pectobacterium quasiaquaticum</name>
    <dbReference type="NCBI Taxonomy" id="2774015"/>
    <lineage>
        <taxon>Bacteria</taxon>
        <taxon>Pseudomonadati</taxon>
        <taxon>Pseudomonadota</taxon>
        <taxon>Gammaproteobacteria</taxon>
        <taxon>Enterobacterales</taxon>
        <taxon>Pectobacteriaceae</taxon>
        <taxon>Pectobacterium</taxon>
    </lineage>
</organism>
<dbReference type="GO" id="GO:0015562">
    <property type="term" value="F:efflux transmembrane transporter activity"/>
    <property type="evidence" value="ECO:0007669"/>
    <property type="project" value="InterPro"/>
</dbReference>
<proteinExistence type="predicted"/>
<dbReference type="SUPFAM" id="SSF56954">
    <property type="entry name" value="Outer membrane efflux proteins (OEP)"/>
    <property type="match status" value="1"/>
</dbReference>
<dbReference type="KEGG" id="pqu:IG609_013780"/>
<name>A0A9Q2EUD5_9GAMM</name>
<dbReference type="InterPro" id="IPR010131">
    <property type="entry name" value="MdtP/NodT-like"/>
</dbReference>
<evidence type="ECO:0000313" key="2">
    <source>
        <dbReference type="Proteomes" id="UP000806577"/>
    </source>
</evidence>
<dbReference type="Gene3D" id="1.20.1600.10">
    <property type="entry name" value="Outer membrane efflux proteins (OEP)"/>
    <property type="match status" value="1"/>
</dbReference>
<dbReference type="AlphaFoldDB" id="A0A9Q2EUD5"/>
<gene>
    <name evidence="1" type="ORF">IG609_013780</name>
</gene>
<dbReference type="RefSeq" id="WP_193398856.1">
    <property type="nucleotide sequence ID" value="NZ_CP065177.1"/>
</dbReference>
<accession>A0A9Q2EUD5</accession>
<keyword evidence="2" id="KW-1185">Reference proteome</keyword>
<dbReference type="PANTHER" id="PTHR30203:SF30">
    <property type="entry name" value="OUTER MEMBRANE PROTEIN-RELATED"/>
    <property type="match status" value="1"/>
</dbReference>
<sequence length="502" mass="56577">MSKGRKLFSLSLIMVTVSGCAVTTDPISKQQSTQRAQQDRVVMFSQQEPVSTSITLYDAMARALKYNLEARLKVMEQALSQQQLELARYDMLPRVAMSAGYVGRNNASESRSRNIFSGKESVEPSTSLDRDRNVADLTMVWNVLDFGVSYVTAKQRADQRWIADERKRKVVHTILQDVRSAYWRAVTAERLLGHIDDLLARVNQAREASERMTTQQIGDPVEVLSYRRALIEATRQLEEQRRALSLAKTELAALMNMPLDTPYTLALPDSKEMAVPQLTMDMKTLELSALTHRPELKEQDYQARIHAAETRKSLLRMLPGVEISAGGHYDSNSFLINNSWVDVGVKATWNLFNVISGPAAYKTAQANESVSEVQRQAMSLAIMAQLYIARANFSEAQRQYKTSTELHELDGQIVEQLRNRYKAHGIGELQLIQGELNALNANLRQDLAYAELRNTYGQILSTVGFDLLPKTLPTNNLADISKALRQSEMNWQQGNITTLQSF</sequence>
<protein>
    <submittedName>
        <fullName evidence="1">TolC family protein</fullName>
    </submittedName>
</protein>
<reference evidence="1 2" key="1">
    <citation type="journal article" date="2021" name="Int. J. Syst. Evol. Microbiol.">
        <title>&lt;i&gt;Pectobacterium quasiaquaticum&lt;/i&gt; sp. nov., isolated from waterways.</title>
        <authorList>
            <person name="Ben Moussa H."/>
            <person name="Pedron J."/>
            <person name="Bertrand C."/>
            <person name="Hecquet A."/>
            <person name="Barny M.A."/>
        </authorList>
    </citation>
    <scope>NUCLEOTIDE SEQUENCE [LARGE SCALE GENOMIC DNA]</scope>
    <source>
        <strain evidence="1 2">A477-S1-J17</strain>
    </source>
</reference>